<evidence type="ECO:0000313" key="11">
    <source>
        <dbReference type="EMBL" id="RRO87866.1"/>
    </source>
</evidence>
<evidence type="ECO:0000256" key="7">
    <source>
        <dbReference type="ARBA" id="ARBA00023204"/>
    </source>
</evidence>
<feature type="domain" description="Helicase ATP-binding" evidence="9">
    <location>
        <begin position="337"/>
        <end position="504"/>
    </location>
</feature>
<dbReference type="Proteomes" id="UP000276526">
    <property type="component" value="Unassembled WGS sequence"/>
</dbReference>
<dbReference type="InterPro" id="IPR004365">
    <property type="entry name" value="NA-bd_OB_tRNA"/>
</dbReference>
<dbReference type="Gene3D" id="2.40.50.140">
    <property type="entry name" value="Nucleic acid-binding proteins"/>
    <property type="match status" value="1"/>
</dbReference>
<proteinExistence type="predicted"/>
<protein>
    <submittedName>
        <fullName evidence="11">ATP-dependent DNA helicase RecG</fullName>
    </submittedName>
</protein>
<evidence type="ECO:0000259" key="10">
    <source>
        <dbReference type="PROSITE" id="PS51194"/>
    </source>
</evidence>
<feature type="compositionally biased region" description="Low complexity" evidence="8">
    <location>
        <begin position="276"/>
        <end position="295"/>
    </location>
</feature>
<sequence length="750" mass="80229">MLGWDDPRPLSLVTTPDRARSLAGRPGLKTMGDALLNFPRRYVHAGSAGAMESMVVGDRYTCIGDVLTVRERDNTSMRGPRTLFTFTITDGSVRIEATLFGNPRMHRAVITPGARLMVSGTLGVFRDRWQLKNPSYLTVDPGTGEFGAFGPLKTLVDIAGSREEAARILGTPWLPTYPRRTGTTSVEVLGVMDGVLAQMGRPSDMLPAHRDAPAWPEVGGTPLIGFADALHDIHRPPEAGPAAATTRLKFNEALGLQLVMALRRADAESRTARRIPAPGAAGEAPGTAAENAPGESADGARPGGRPDGTRHHDTVRAALPFTLSPGQVDVLGRIESAMDSDQPMSMLLQGDVGSGKTVVALLAMLRAVDAGFQCAFLAPTEVLAAQHARTLTRFLDDAGETGVGVTLLTGSQSTAARKAALLDIVSGQTSIVVGTHAIIQDAVEFYDLGLVVVDEQHRFGVRQRDRLRESAPVDRTPHVLVMTATPIPRTVAMTMFGDLTSCTLEGRPHGTGRTSTSVVPAWKPTWVARAFERIREEVGAGHRAFVVAPRIEGEGGVEDVAATLSAGPLRGLRTAVLHGRMRPEEKDEAMAAMVSGDIDVLVATTVVEVGVDIPEATVMLVLDAENFGVSQLHQLRGRVGRGSADAVCLLHTEQPEDSPAFRRLLAVAGTTDGFELAELDLQARTEGDVLGEEQSGAAARRVRLLDLTTDEDIIREARRYANDLVAYDEPLARALVADIETEDQEFIERS</sequence>
<evidence type="ECO:0000259" key="9">
    <source>
        <dbReference type="PROSITE" id="PS51192"/>
    </source>
</evidence>
<dbReference type="Gene3D" id="3.40.50.300">
    <property type="entry name" value="P-loop containing nucleotide triphosphate hydrolases"/>
    <property type="match status" value="2"/>
</dbReference>
<gene>
    <name evidence="11" type="ORF">CXF48_00355</name>
</gene>
<accession>A0A3R8QI63</accession>
<dbReference type="PANTHER" id="PTHR47964">
    <property type="entry name" value="ATP-DEPENDENT DNA HELICASE HOMOLOG RECG, CHLOROPLASTIC"/>
    <property type="match status" value="1"/>
</dbReference>
<feature type="region of interest" description="Disordered" evidence="8">
    <location>
        <begin position="268"/>
        <end position="312"/>
    </location>
</feature>
<evidence type="ECO:0000256" key="3">
    <source>
        <dbReference type="ARBA" id="ARBA00022801"/>
    </source>
</evidence>
<dbReference type="GO" id="GO:0005524">
    <property type="term" value="F:ATP binding"/>
    <property type="evidence" value="ECO:0007669"/>
    <property type="project" value="UniProtKB-KW"/>
</dbReference>
<dbReference type="Pfam" id="PF00271">
    <property type="entry name" value="Helicase_C"/>
    <property type="match status" value="1"/>
</dbReference>
<dbReference type="Pfam" id="PF00270">
    <property type="entry name" value="DEAD"/>
    <property type="match status" value="1"/>
</dbReference>
<dbReference type="InterPro" id="IPR011545">
    <property type="entry name" value="DEAD/DEAH_box_helicase_dom"/>
</dbReference>
<evidence type="ECO:0000256" key="6">
    <source>
        <dbReference type="ARBA" id="ARBA00023125"/>
    </source>
</evidence>
<comment type="caution">
    <text evidence="11">The sequence shown here is derived from an EMBL/GenBank/DDBJ whole genome shotgun (WGS) entry which is preliminary data.</text>
</comment>
<dbReference type="GO" id="GO:0006281">
    <property type="term" value="P:DNA repair"/>
    <property type="evidence" value="ECO:0007669"/>
    <property type="project" value="UniProtKB-KW"/>
</dbReference>
<dbReference type="InterPro" id="IPR001650">
    <property type="entry name" value="Helicase_C-like"/>
</dbReference>
<dbReference type="PROSITE" id="PS51194">
    <property type="entry name" value="HELICASE_CTER"/>
    <property type="match status" value="1"/>
</dbReference>
<keyword evidence="5" id="KW-0067">ATP-binding</keyword>
<dbReference type="PANTHER" id="PTHR47964:SF1">
    <property type="entry name" value="ATP-DEPENDENT DNA HELICASE HOMOLOG RECG, CHLOROPLASTIC"/>
    <property type="match status" value="1"/>
</dbReference>
<dbReference type="AlphaFoldDB" id="A0A3R8QI63"/>
<reference evidence="11 12" key="1">
    <citation type="submission" date="2018-01" db="EMBL/GenBank/DDBJ databases">
        <title>Twenty Corynebacterium bovis Genomes.</title>
        <authorList>
            <person name="Gulvik C.A."/>
        </authorList>
    </citation>
    <scope>NUCLEOTIDE SEQUENCE [LARGE SCALE GENOMIC DNA]</scope>
    <source>
        <strain evidence="11 12">F6900</strain>
    </source>
</reference>
<dbReference type="InterPro" id="IPR012340">
    <property type="entry name" value="NA-bd_OB-fold"/>
</dbReference>
<dbReference type="EMBL" id="PQNK01000001">
    <property type="protein sequence ID" value="RRO87866.1"/>
    <property type="molecule type" value="Genomic_DNA"/>
</dbReference>
<organism evidence="11 12">
    <name type="scientific">Corynebacterium bovis</name>
    <dbReference type="NCBI Taxonomy" id="36808"/>
    <lineage>
        <taxon>Bacteria</taxon>
        <taxon>Bacillati</taxon>
        <taxon>Actinomycetota</taxon>
        <taxon>Actinomycetes</taxon>
        <taxon>Mycobacteriales</taxon>
        <taxon>Corynebacteriaceae</taxon>
        <taxon>Corynebacterium</taxon>
    </lineage>
</organism>
<dbReference type="GO" id="GO:0016787">
    <property type="term" value="F:hydrolase activity"/>
    <property type="evidence" value="ECO:0007669"/>
    <property type="project" value="UniProtKB-KW"/>
</dbReference>
<dbReference type="PROSITE" id="PS51192">
    <property type="entry name" value="HELICASE_ATP_BIND_1"/>
    <property type="match status" value="1"/>
</dbReference>
<dbReference type="SUPFAM" id="SSF50249">
    <property type="entry name" value="Nucleic acid-binding proteins"/>
    <property type="match status" value="1"/>
</dbReference>
<keyword evidence="3" id="KW-0378">Hydrolase</keyword>
<dbReference type="GO" id="GO:0003677">
    <property type="term" value="F:DNA binding"/>
    <property type="evidence" value="ECO:0007669"/>
    <property type="project" value="UniProtKB-KW"/>
</dbReference>
<dbReference type="SUPFAM" id="SSF52540">
    <property type="entry name" value="P-loop containing nucleoside triphosphate hydrolases"/>
    <property type="match status" value="2"/>
</dbReference>
<dbReference type="Pfam" id="PF19833">
    <property type="entry name" value="RecG_dom3_C"/>
    <property type="match status" value="1"/>
</dbReference>
<dbReference type="Pfam" id="PF01336">
    <property type="entry name" value="tRNA_anti-codon"/>
    <property type="match status" value="1"/>
</dbReference>
<evidence type="ECO:0000256" key="5">
    <source>
        <dbReference type="ARBA" id="ARBA00022840"/>
    </source>
</evidence>
<keyword evidence="2" id="KW-0227">DNA damage</keyword>
<keyword evidence="6" id="KW-0238">DNA-binding</keyword>
<name>A0A3R8QI63_9CORY</name>
<keyword evidence="4 11" id="KW-0347">Helicase</keyword>
<keyword evidence="1" id="KW-0547">Nucleotide-binding</keyword>
<feature type="domain" description="Helicase C-terminal" evidence="10">
    <location>
        <begin position="526"/>
        <end position="687"/>
    </location>
</feature>
<evidence type="ECO:0000256" key="4">
    <source>
        <dbReference type="ARBA" id="ARBA00022806"/>
    </source>
</evidence>
<dbReference type="InterPro" id="IPR014001">
    <property type="entry name" value="Helicase_ATP-bd"/>
</dbReference>
<evidence type="ECO:0000313" key="12">
    <source>
        <dbReference type="Proteomes" id="UP000276526"/>
    </source>
</evidence>
<evidence type="ECO:0000256" key="2">
    <source>
        <dbReference type="ARBA" id="ARBA00022763"/>
    </source>
</evidence>
<evidence type="ECO:0000256" key="8">
    <source>
        <dbReference type="SAM" id="MobiDB-lite"/>
    </source>
</evidence>
<dbReference type="RefSeq" id="WP_125206874.1">
    <property type="nucleotide sequence ID" value="NZ_JAUKFU010000007.1"/>
</dbReference>
<dbReference type="SMART" id="SM00490">
    <property type="entry name" value="HELICc"/>
    <property type="match status" value="1"/>
</dbReference>
<dbReference type="SMART" id="SM00487">
    <property type="entry name" value="DEXDc"/>
    <property type="match status" value="1"/>
</dbReference>
<dbReference type="CDD" id="cd04488">
    <property type="entry name" value="RecG_wedge_OBF"/>
    <property type="match status" value="1"/>
</dbReference>
<evidence type="ECO:0000256" key="1">
    <source>
        <dbReference type="ARBA" id="ARBA00022741"/>
    </source>
</evidence>
<dbReference type="InterPro" id="IPR045562">
    <property type="entry name" value="RecG_dom3_C"/>
</dbReference>
<dbReference type="InterPro" id="IPR047112">
    <property type="entry name" value="RecG/Mfd"/>
</dbReference>
<dbReference type="InterPro" id="IPR027417">
    <property type="entry name" value="P-loop_NTPase"/>
</dbReference>
<dbReference type="GO" id="GO:0003678">
    <property type="term" value="F:DNA helicase activity"/>
    <property type="evidence" value="ECO:0007669"/>
    <property type="project" value="TreeGrafter"/>
</dbReference>
<keyword evidence="7" id="KW-0234">DNA repair</keyword>